<dbReference type="SMART" id="SM00382">
    <property type="entry name" value="AAA"/>
    <property type="match status" value="1"/>
</dbReference>
<proteinExistence type="inferred from homology"/>
<evidence type="ECO:0000259" key="6">
    <source>
        <dbReference type="PROSITE" id="PS50893"/>
    </source>
</evidence>
<dbReference type="PROSITE" id="PS00211">
    <property type="entry name" value="ABC_TRANSPORTER_1"/>
    <property type="match status" value="1"/>
</dbReference>
<keyword evidence="5" id="KW-0029">Amino-acid transport</keyword>
<dbReference type="InterPro" id="IPR003593">
    <property type="entry name" value="AAA+_ATPase"/>
</dbReference>
<gene>
    <name evidence="7" type="ORF">GCM10023198_28430</name>
</gene>
<evidence type="ECO:0000256" key="2">
    <source>
        <dbReference type="ARBA" id="ARBA00022448"/>
    </source>
</evidence>
<dbReference type="InterPro" id="IPR003439">
    <property type="entry name" value="ABC_transporter-like_ATP-bd"/>
</dbReference>
<organism evidence="7 8">
    <name type="scientific">Promicromonospora umidemergens</name>
    <dbReference type="NCBI Taxonomy" id="629679"/>
    <lineage>
        <taxon>Bacteria</taxon>
        <taxon>Bacillati</taxon>
        <taxon>Actinomycetota</taxon>
        <taxon>Actinomycetes</taxon>
        <taxon>Micrococcales</taxon>
        <taxon>Promicromonosporaceae</taxon>
        <taxon>Promicromonospora</taxon>
    </lineage>
</organism>
<evidence type="ECO:0000256" key="5">
    <source>
        <dbReference type="ARBA" id="ARBA00022970"/>
    </source>
</evidence>
<keyword evidence="2" id="KW-0813">Transport</keyword>
<accession>A0ABP8XE30</accession>
<protein>
    <submittedName>
        <fullName evidence="7">ABC transporter ATP-binding protein</fullName>
    </submittedName>
</protein>
<feature type="domain" description="ABC transporter" evidence="6">
    <location>
        <begin position="6"/>
        <end position="236"/>
    </location>
</feature>
<dbReference type="Gene3D" id="3.40.50.300">
    <property type="entry name" value="P-loop containing nucleotide triphosphate hydrolases"/>
    <property type="match status" value="1"/>
</dbReference>
<dbReference type="InterPro" id="IPR027417">
    <property type="entry name" value="P-loop_NTPase"/>
</dbReference>
<dbReference type="EMBL" id="BAABHM010000012">
    <property type="protein sequence ID" value="GAA4704995.1"/>
    <property type="molecule type" value="Genomic_DNA"/>
</dbReference>
<dbReference type="InterPro" id="IPR017871">
    <property type="entry name" value="ABC_transporter-like_CS"/>
</dbReference>
<dbReference type="PANTHER" id="PTHR43820">
    <property type="entry name" value="HIGH-AFFINITY BRANCHED-CHAIN AMINO ACID TRANSPORT ATP-BINDING PROTEIN LIVF"/>
    <property type="match status" value="1"/>
</dbReference>
<reference evidence="8" key="1">
    <citation type="journal article" date="2019" name="Int. J. Syst. Evol. Microbiol.">
        <title>The Global Catalogue of Microorganisms (GCM) 10K type strain sequencing project: providing services to taxonomists for standard genome sequencing and annotation.</title>
        <authorList>
            <consortium name="The Broad Institute Genomics Platform"/>
            <consortium name="The Broad Institute Genome Sequencing Center for Infectious Disease"/>
            <person name="Wu L."/>
            <person name="Ma J."/>
        </authorList>
    </citation>
    <scope>NUCLEOTIDE SEQUENCE [LARGE SCALE GENOMIC DNA]</scope>
    <source>
        <strain evidence="8">JCM 17975</strain>
    </source>
</reference>
<comment type="similarity">
    <text evidence="1">Belongs to the ABC transporter superfamily.</text>
</comment>
<evidence type="ECO:0000313" key="7">
    <source>
        <dbReference type="EMBL" id="GAA4704995.1"/>
    </source>
</evidence>
<keyword evidence="4 7" id="KW-0067">ATP-binding</keyword>
<dbReference type="RefSeq" id="WP_253869604.1">
    <property type="nucleotide sequence ID" value="NZ_BAABHM010000012.1"/>
</dbReference>
<dbReference type="InterPro" id="IPR052156">
    <property type="entry name" value="BCAA_Transport_ATP-bd_LivF"/>
</dbReference>
<keyword evidence="8" id="KW-1185">Reference proteome</keyword>
<dbReference type="GO" id="GO:0005524">
    <property type="term" value="F:ATP binding"/>
    <property type="evidence" value="ECO:0007669"/>
    <property type="project" value="UniProtKB-KW"/>
</dbReference>
<evidence type="ECO:0000313" key="8">
    <source>
        <dbReference type="Proteomes" id="UP001500843"/>
    </source>
</evidence>
<sequence>MTEPVLEVENLSVRYGRVEAVRDVSFSVAEGSLVTLVGANGAGKSTIINAVSGIVRPHKGRVRFRGADITRAPAHKLVARGLVQVPEGRQILASLTVAENLAMGGWHRGRGAARTIDEMYQRFGVLAERRDLPAGTLSGGEQQMLAIARALVAEPRLLLLDEPSMGLAPLVVNEVFSVVEQIRATGTTVVLVEQNARRALRAADHGYVLRTGEVVRSGPAAELLADDDVVRAYLGTA</sequence>
<keyword evidence="3" id="KW-0547">Nucleotide-binding</keyword>
<dbReference type="PROSITE" id="PS50893">
    <property type="entry name" value="ABC_TRANSPORTER_2"/>
    <property type="match status" value="1"/>
</dbReference>
<evidence type="ECO:0000256" key="3">
    <source>
        <dbReference type="ARBA" id="ARBA00022741"/>
    </source>
</evidence>
<dbReference type="Pfam" id="PF00005">
    <property type="entry name" value="ABC_tran"/>
    <property type="match status" value="1"/>
</dbReference>
<evidence type="ECO:0000256" key="1">
    <source>
        <dbReference type="ARBA" id="ARBA00005417"/>
    </source>
</evidence>
<dbReference type="Proteomes" id="UP001500843">
    <property type="component" value="Unassembled WGS sequence"/>
</dbReference>
<name>A0ABP8XE30_9MICO</name>
<comment type="caution">
    <text evidence="7">The sequence shown here is derived from an EMBL/GenBank/DDBJ whole genome shotgun (WGS) entry which is preliminary data.</text>
</comment>
<evidence type="ECO:0000256" key="4">
    <source>
        <dbReference type="ARBA" id="ARBA00022840"/>
    </source>
</evidence>
<dbReference type="CDD" id="cd03224">
    <property type="entry name" value="ABC_TM1139_LivF_branched"/>
    <property type="match status" value="1"/>
</dbReference>
<dbReference type="PANTHER" id="PTHR43820:SF4">
    <property type="entry name" value="HIGH-AFFINITY BRANCHED-CHAIN AMINO ACID TRANSPORT ATP-BINDING PROTEIN LIVF"/>
    <property type="match status" value="1"/>
</dbReference>
<dbReference type="SUPFAM" id="SSF52540">
    <property type="entry name" value="P-loop containing nucleoside triphosphate hydrolases"/>
    <property type="match status" value="1"/>
</dbReference>